<name>A0A8T9T3K0_9BACT</name>
<proteinExistence type="predicted"/>
<reference evidence="1 2" key="1">
    <citation type="submission" date="2022-04" db="EMBL/GenBank/DDBJ databases">
        <title>Hymenobacter sp. isolated from the air.</title>
        <authorList>
            <person name="Won M."/>
            <person name="Lee C.-M."/>
            <person name="Woen H.-Y."/>
            <person name="Kwon S.-W."/>
        </authorList>
    </citation>
    <scope>NUCLEOTIDE SEQUENCE [LARGE SCALE GENOMIC DNA]</scope>
    <source>
        <strain evidence="2">5413 J-13</strain>
    </source>
</reference>
<evidence type="ECO:0000313" key="1">
    <source>
        <dbReference type="EMBL" id="UOR06686.1"/>
    </source>
</evidence>
<dbReference type="RefSeq" id="WP_245095830.1">
    <property type="nucleotide sequence ID" value="NZ_CP095053.1"/>
</dbReference>
<dbReference type="EMBL" id="CP095053">
    <property type="protein sequence ID" value="UOR06686.1"/>
    <property type="molecule type" value="Genomic_DNA"/>
</dbReference>
<gene>
    <name evidence="1" type="ORF">MUN82_06200</name>
</gene>
<accession>A0A8T9T3K0</accession>
<protein>
    <submittedName>
        <fullName evidence="1">Uncharacterized protein</fullName>
    </submittedName>
</protein>
<keyword evidence="2" id="KW-1185">Reference proteome</keyword>
<dbReference type="Proteomes" id="UP000829925">
    <property type="component" value="Chromosome"/>
</dbReference>
<dbReference type="KEGG" id="haei:MUN82_06200"/>
<dbReference type="AlphaFoldDB" id="A0A8T9T3K0"/>
<sequence length="82" mass="9374">MSKVYQVTQYRLLTRYSTTIEAFATGSNSLKSNILPAAKLNFPAMHASYHDTQVFEHGRPSLLDGVTFQRVPDIRMVLRMVR</sequence>
<evidence type="ECO:0000313" key="2">
    <source>
        <dbReference type="Proteomes" id="UP000829925"/>
    </source>
</evidence>
<organism evidence="1 2">
    <name type="scientific">Hymenobacter aerilatus</name>
    <dbReference type="NCBI Taxonomy" id="2932251"/>
    <lineage>
        <taxon>Bacteria</taxon>
        <taxon>Pseudomonadati</taxon>
        <taxon>Bacteroidota</taxon>
        <taxon>Cytophagia</taxon>
        <taxon>Cytophagales</taxon>
        <taxon>Hymenobacteraceae</taxon>
        <taxon>Hymenobacter</taxon>
    </lineage>
</organism>